<dbReference type="GO" id="GO:0022904">
    <property type="term" value="P:respiratory electron transport chain"/>
    <property type="evidence" value="ECO:0007669"/>
    <property type="project" value="TreeGrafter"/>
</dbReference>
<dbReference type="RefSeq" id="WP_078527394.1">
    <property type="nucleotide sequence ID" value="NZ_CP019875.1"/>
</dbReference>
<comment type="similarity">
    <text evidence="2">Belongs to the FAD-binding oxidoreductase/transferase type 4 family.</text>
</comment>
<dbReference type="InterPro" id="IPR016164">
    <property type="entry name" value="FAD-linked_Oxase-like_C"/>
</dbReference>
<dbReference type="FunFam" id="1.10.45.10:FF:000001">
    <property type="entry name" value="D-lactate dehydrogenase mitochondrial"/>
    <property type="match status" value="1"/>
</dbReference>
<dbReference type="EMBL" id="CP019875">
    <property type="protein sequence ID" value="AQU88715.1"/>
    <property type="molecule type" value="Genomic_DNA"/>
</dbReference>
<dbReference type="InterPro" id="IPR006094">
    <property type="entry name" value="Oxid_FAD_bind_N"/>
</dbReference>
<dbReference type="Gene3D" id="3.30.43.10">
    <property type="entry name" value="Uridine Diphospho-n-acetylenolpyruvylglucosamine Reductase, domain 2"/>
    <property type="match status" value="1"/>
</dbReference>
<dbReference type="Proteomes" id="UP000247512">
    <property type="component" value="Unassembled WGS sequence"/>
</dbReference>
<dbReference type="KEGG" id="kna:B0W47_16130"/>
<proteinExistence type="inferred from homology"/>
<dbReference type="OrthoDB" id="9815648at2"/>
<dbReference type="SUPFAM" id="SSF56176">
    <property type="entry name" value="FAD-binding/transporter-associated domain-like"/>
    <property type="match status" value="1"/>
</dbReference>
<accession>A0A9N7CJ74</accession>
<evidence type="ECO:0000313" key="8">
    <source>
        <dbReference type="Proteomes" id="UP000189683"/>
    </source>
</evidence>
<evidence type="ECO:0000256" key="1">
    <source>
        <dbReference type="ARBA" id="ARBA00001974"/>
    </source>
</evidence>
<name>A0A9N7CJ74_9PROT</name>
<keyword evidence="3" id="KW-0285">Flavoprotein</keyword>
<evidence type="ECO:0000256" key="3">
    <source>
        <dbReference type="ARBA" id="ARBA00022630"/>
    </source>
</evidence>
<evidence type="ECO:0000313" key="7">
    <source>
        <dbReference type="EMBL" id="PYD66714.1"/>
    </source>
</evidence>
<dbReference type="InterPro" id="IPR016171">
    <property type="entry name" value="Vanillyl_alc_oxidase_C-sub2"/>
</dbReference>
<evidence type="ECO:0000259" key="5">
    <source>
        <dbReference type="PROSITE" id="PS51387"/>
    </source>
</evidence>
<keyword evidence="4" id="KW-0274">FAD</keyword>
<evidence type="ECO:0000256" key="4">
    <source>
        <dbReference type="ARBA" id="ARBA00022827"/>
    </source>
</evidence>
<protein>
    <submittedName>
        <fullName evidence="7">Lactate dehydrogenase</fullName>
    </submittedName>
</protein>
<dbReference type="InterPro" id="IPR016169">
    <property type="entry name" value="FAD-bd_PCMH_sub2"/>
</dbReference>
<reference evidence="7 9" key="3">
    <citation type="submission" date="2017-06" db="EMBL/GenBank/DDBJ databases">
        <title>A draft genome sequence of Komagataeibacter nataicola LMG 1536.</title>
        <authorList>
            <person name="Skraban J."/>
            <person name="Cleenwerck I."/>
            <person name="Vandamme P."/>
            <person name="Trcek J."/>
        </authorList>
    </citation>
    <scope>NUCLEOTIDE SEQUENCE [LARGE SCALE GENOMIC DNA]</scope>
    <source>
        <strain evidence="7 9">LMG 1536</strain>
    </source>
</reference>
<evidence type="ECO:0000313" key="6">
    <source>
        <dbReference type="EMBL" id="AQU88715.1"/>
    </source>
</evidence>
<keyword evidence="9" id="KW-1185">Reference proteome</keyword>
<dbReference type="InterPro" id="IPR016166">
    <property type="entry name" value="FAD-bd_PCMH"/>
</dbReference>
<dbReference type="Gene3D" id="3.30.70.2190">
    <property type="match status" value="1"/>
</dbReference>
<sequence length="484" mass="52033">MNTEQFIACLRTCVGENGVISDRSQVLPYFEDWWGRCKGDALCVVRPRSTAEVSQVVALCHRHAVPIYVQGGNTSVCAGSVPPHASMGIVLNMSLMSRVIDVSVEDGAMTVEAGCVLATVQEAAAAAGMLFPLSLGAEGSCQIGGNIATNAGGTAVLRYGNMRDLVLGLEVVLPDGRVWNGLRTLRKDNTGYDLRALFIGSEGTLGVVTAATLRLFPHQPEMITAFMSHPTLEATLAVAQMLRAQFGGTLTALELISRSELQLVLKHVPHVSCPLDGEAPWFLLVDIACGADRDALLAEFEARLATGIEDGLIEDVVIPANMAQREALWAIRHSVTEANKTEGMGFSHDVAVPLRALHAFIEETGQAVRTTFPQAQIVIVGHLGDGNLHYNVMFEKSVWAGIADQAGMKKRVNRLVYDQAMRFKGSFSAEHGIGALHVPEMAAYKDDLELQMMEAVKAAFDPTNIMNPGRVLPRVMRETSGSAA</sequence>
<comment type="cofactor">
    <cofactor evidence="1">
        <name>FAD</name>
        <dbReference type="ChEBI" id="CHEBI:57692"/>
    </cofactor>
</comment>
<dbReference type="Proteomes" id="UP000189683">
    <property type="component" value="Chromosome"/>
</dbReference>
<dbReference type="InterPro" id="IPR004113">
    <property type="entry name" value="FAD-bd_oxidored_4_C"/>
</dbReference>
<evidence type="ECO:0000313" key="9">
    <source>
        <dbReference type="Proteomes" id="UP000247512"/>
    </source>
</evidence>
<organism evidence="6 8">
    <name type="scientific">Komagataeibacter nataicola</name>
    <dbReference type="NCBI Taxonomy" id="265960"/>
    <lineage>
        <taxon>Bacteria</taxon>
        <taxon>Pseudomonadati</taxon>
        <taxon>Pseudomonadota</taxon>
        <taxon>Alphaproteobacteria</taxon>
        <taxon>Acetobacterales</taxon>
        <taxon>Acetobacteraceae</taxon>
        <taxon>Komagataeibacter</taxon>
    </lineage>
</organism>
<dbReference type="Pfam" id="PF01565">
    <property type="entry name" value="FAD_binding_4"/>
    <property type="match status" value="1"/>
</dbReference>
<dbReference type="PANTHER" id="PTHR43716">
    <property type="entry name" value="D-2-HYDROXYGLUTARATE DEHYDROGENASE, MITOCHONDRIAL"/>
    <property type="match status" value="1"/>
</dbReference>
<dbReference type="FunFam" id="3.30.465.10:FF:000001">
    <property type="entry name" value="D-2-hydroxyglutarate dehydrogenase, mitochondrial"/>
    <property type="match status" value="1"/>
</dbReference>
<dbReference type="PROSITE" id="PS51387">
    <property type="entry name" value="FAD_PCMH"/>
    <property type="match status" value="1"/>
</dbReference>
<gene>
    <name evidence="6" type="ORF">B0W47_16130</name>
    <name evidence="7" type="ORF">CDI09_07250</name>
</gene>
<reference evidence="8" key="1">
    <citation type="submission" date="2017-02" db="EMBL/GenBank/DDBJ databases">
        <title>zhang.</title>
        <authorList>
            <person name="Zhang H."/>
        </authorList>
    </citation>
    <scope>NUCLEOTIDE SEQUENCE [LARGE SCALE GENOMIC DNA]</scope>
    <source>
        <strain evidence="8">RZS01</strain>
    </source>
</reference>
<dbReference type="Gene3D" id="3.30.465.10">
    <property type="match status" value="1"/>
</dbReference>
<feature type="domain" description="FAD-binding PCMH-type" evidence="5">
    <location>
        <begin position="37"/>
        <end position="218"/>
    </location>
</feature>
<dbReference type="Pfam" id="PF02913">
    <property type="entry name" value="FAD-oxidase_C"/>
    <property type="match status" value="1"/>
</dbReference>
<dbReference type="EMBL" id="NIRT01000009">
    <property type="protein sequence ID" value="PYD66714.1"/>
    <property type="molecule type" value="Genomic_DNA"/>
</dbReference>
<reference evidence="6" key="2">
    <citation type="submission" date="2017-02" db="EMBL/GenBank/DDBJ databases">
        <authorList>
            <person name="Zhang H."/>
        </authorList>
    </citation>
    <scope>NUCLEOTIDE SEQUENCE</scope>
    <source>
        <strain evidence="6">RZS01</strain>
    </source>
</reference>
<dbReference type="InterPro" id="IPR051264">
    <property type="entry name" value="FAD-oxidored/transferase_4"/>
</dbReference>
<dbReference type="Gene3D" id="1.10.45.10">
    <property type="entry name" value="Vanillyl-alcohol Oxidase, Chain A, domain 4"/>
    <property type="match status" value="1"/>
</dbReference>
<dbReference type="GO" id="GO:0071949">
    <property type="term" value="F:FAD binding"/>
    <property type="evidence" value="ECO:0007669"/>
    <property type="project" value="InterPro"/>
</dbReference>
<dbReference type="GO" id="GO:0003824">
    <property type="term" value="F:catalytic activity"/>
    <property type="evidence" value="ECO:0007669"/>
    <property type="project" value="InterPro"/>
</dbReference>
<dbReference type="AlphaFoldDB" id="A0A9N7CJ74"/>
<dbReference type="InterPro" id="IPR036318">
    <property type="entry name" value="FAD-bd_PCMH-like_sf"/>
</dbReference>
<evidence type="ECO:0000256" key="2">
    <source>
        <dbReference type="ARBA" id="ARBA00008000"/>
    </source>
</evidence>
<dbReference type="SUPFAM" id="SSF55103">
    <property type="entry name" value="FAD-linked oxidases, C-terminal domain"/>
    <property type="match status" value="1"/>
</dbReference>
<dbReference type="Gene3D" id="3.30.70.2740">
    <property type="match status" value="1"/>
</dbReference>
<dbReference type="PANTHER" id="PTHR43716:SF2">
    <property type="entry name" value="BLL6224 PROTEIN"/>
    <property type="match status" value="1"/>
</dbReference>
<dbReference type="InterPro" id="IPR016167">
    <property type="entry name" value="FAD-bd_PCMH_sub1"/>
</dbReference>